<evidence type="ECO:0000259" key="5">
    <source>
        <dbReference type="PROSITE" id="PS50219"/>
    </source>
</evidence>
<sequence>MQAEEAGHASLRIEAYRVVSLGGPIPHKIESITTYRTLVFVGTSDSKLLAYRVGACDGSAASLTLLQEITDSRRHAVRQLTVIGGRRLLVLVGDVITVYHIHDDAASSGRGFQLRDVTTITGLKDTVAFHVKQHRGVVSMAVLQRKRVTFFEASHTNLDFLLSATVVLPDGVKTLSWMGRSIVLGGRKEYLLCNPSTASTAALYPTPRSGAAPLVLPMTPVPEVLVASDGAGLRALLYDGSEVPGDSRVLWATPPAEMRYEHPYVVSYHPSAPHQALQVRLPLLTTLEDATTYPRSCLYQTIDLPKVVKVAQCHWIDYDSAMPSKTAPPDVLSHSPIVVADADHRLYFLARTSVTGQAEALAAAKLFAAADLLCRLCPHEVAPMTLRQIVISGALHKFIRHQDYVGCFHDLSSVESDPRVAIQLFPGFLRPDEATPSCPALPLAAPAAVVAAALPALVEYLQSQRAALVLLSGCEPAESVQSQLKAVDRALVMSFCATEREEALLELLRGENACDAADVAAILRERRQWVALTLLLEAHGQYEEAASQLRDLASTRDAETEALQAQSGALKELFQRHPFSAARLDAYAPQCTIREWLTSRSSAHLLSAADSTAMCTVATAMMTALSFFRRRPLAQFYSLFEKHSSWVLGTVPADIAVRIFFSEANAPHYTAALQVLQTYTENPSTTPRLMLVVEYLFQLFADARAHVTEPAVYERYWRGLGELLFASPVKTVTSVEERQRLRDRLREFLLNSPHVNLESAEAYFDAADIRSACLPERAAVHRRKSSHRAAIRMFLNESERLDDATAYARSVYADGSSDAYTALLEALLRPAAGTPRVTEALEVMNTCDGVDAAAVLPMLPDEMPFAQVSSFLLHALRANTTAYRASAVYSAILKARTLQGQESRVHLSSRAVVLEEGMVCPVCQRRLRPDTVLAVYPDNVVLHHGCACDEHVCSATLRDYRHDAYAALEDL</sequence>
<dbReference type="VEuPathDB" id="TriTrypDB:LDHU3_12.1710"/>
<dbReference type="AlphaFoldDB" id="A0A3S7WSC2"/>
<dbReference type="OrthoDB" id="5325112at2759"/>
<proteinExistence type="predicted"/>
<dbReference type="Pfam" id="PF10367">
    <property type="entry name" value="zf-Vps39_C"/>
    <property type="match status" value="1"/>
</dbReference>
<dbReference type="PANTHER" id="PTHR12894:SF27">
    <property type="entry name" value="TRANSFORMING GROWTH FACTOR-BETA RECEPTOR-ASSOCIATED PROTEIN 1"/>
    <property type="match status" value="1"/>
</dbReference>
<evidence type="ECO:0000313" key="6">
    <source>
        <dbReference type="EMBL" id="AYU77071.1"/>
    </source>
</evidence>
<dbReference type="Proteomes" id="UP000274082">
    <property type="component" value="Chromosome 12"/>
</dbReference>
<dbReference type="GO" id="GO:0034058">
    <property type="term" value="P:endosomal vesicle fusion"/>
    <property type="evidence" value="ECO:0007669"/>
    <property type="project" value="TreeGrafter"/>
</dbReference>
<organism evidence="6 7">
    <name type="scientific">Leishmania donovani</name>
    <dbReference type="NCBI Taxonomy" id="5661"/>
    <lineage>
        <taxon>Eukaryota</taxon>
        <taxon>Discoba</taxon>
        <taxon>Euglenozoa</taxon>
        <taxon>Kinetoplastea</taxon>
        <taxon>Metakinetoplastina</taxon>
        <taxon>Trypanosomatida</taxon>
        <taxon>Trypanosomatidae</taxon>
        <taxon>Leishmaniinae</taxon>
        <taxon>Leishmania</taxon>
    </lineage>
</organism>
<dbReference type="InterPro" id="IPR032914">
    <property type="entry name" value="Vam6/VPS39/TRAP1"/>
</dbReference>
<dbReference type="GO" id="GO:0005737">
    <property type="term" value="C:cytoplasm"/>
    <property type="evidence" value="ECO:0007669"/>
    <property type="project" value="UniProtKB-SubCell"/>
</dbReference>
<keyword evidence="4" id="KW-0653">Protein transport</keyword>
<keyword evidence="7" id="KW-1185">Reference proteome</keyword>
<protein>
    <submittedName>
        <fullName evidence="6">Vacuolar sorting protein 39 domain 1/Vacuolar sorting protein 39 domain 2, putative</fullName>
    </submittedName>
</protein>
<dbReference type="PROSITE" id="PS50219">
    <property type="entry name" value="CNH"/>
    <property type="match status" value="1"/>
</dbReference>
<evidence type="ECO:0000256" key="2">
    <source>
        <dbReference type="ARBA" id="ARBA00022448"/>
    </source>
</evidence>
<gene>
    <name evidence="6" type="ORF">LdCL_120021200</name>
</gene>
<evidence type="ECO:0000256" key="4">
    <source>
        <dbReference type="ARBA" id="ARBA00022927"/>
    </source>
</evidence>
<keyword evidence="2" id="KW-0813">Transport</keyword>
<dbReference type="InterPro" id="IPR019453">
    <property type="entry name" value="VPS39/TGFA1_Znf"/>
</dbReference>
<feature type="domain" description="CNH" evidence="5">
    <location>
        <begin position="26"/>
        <end position="317"/>
    </location>
</feature>
<dbReference type="VEuPathDB" id="TriTrypDB:LdCL_120021200"/>
<reference evidence="6 7" key="1">
    <citation type="journal article" date="2018" name="Sci. Rep.">
        <title>A complete Leishmania donovani reference genome identifies novel genetic variations associated with virulence.</title>
        <authorList>
            <person name="Lypaczewski P."/>
            <person name="Hoshizaki J."/>
            <person name="Zhang W.-W."/>
            <person name="McCall L.-I."/>
            <person name="Torcivia-Rodriguez J."/>
            <person name="Simonyan V."/>
            <person name="Kaur A."/>
            <person name="Dewar K."/>
            <person name="Matlashewski G."/>
        </authorList>
    </citation>
    <scope>NUCLEOTIDE SEQUENCE [LARGE SCALE GENOMIC DNA]</scope>
    <source>
        <strain evidence="6 7">LdCL</strain>
    </source>
</reference>
<dbReference type="EMBL" id="CP029511">
    <property type="protein sequence ID" value="AYU77071.1"/>
    <property type="molecule type" value="Genomic_DNA"/>
</dbReference>
<dbReference type="Pfam" id="PF10366">
    <property type="entry name" value="Vps39_1"/>
    <property type="match status" value="1"/>
</dbReference>
<name>A0A3S7WSC2_LEIDO</name>
<dbReference type="GO" id="GO:0015031">
    <property type="term" value="P:protein transport"/>
    <property type="evidence" value="ECO:0007669"/>
    <property type="project" value="UniProtKB-KW"/>
</dbReference>
<evidence type="ECO:0000256" key="1">
    <source>
        <dbReference type="ARBA" id="ARBA00004496"/>
    </source>
</evidence>
<evidence type="ECO:0000313" key="7">
    <source>
        <dbReference type="Proteomes" id="UP000274082"/>
    </source>
</evidence>
<dbReference type="InterPro" id="IPR001180">
    <property type="entry name" value="CNH_dom"/>
</dbReference>
<dbReference type="GO" id="GO:0016020">
    <property type="term" value="C:membrane"/>
    <property type="evidence" value="ECO:0007669"/>
    <property type="project" value="TreeGrafter"/>
</dbReference>
<dbReference type="VEuPathDB" id="TriTrypDB:LdBPK_120910.1"/>
<dbReference type="PANTHER" id="PTHR12894">
    <property type="entry name" value="CNH DOMAIN CONTAINING"/>
    <property type="match status" value="1"/>
</dbReference>
<accession>A0A3S7WSC2</accession>
<dbReference type="GO" id="GO:0006914">
    <property type="term" value="P:autophagy"/>
    <property type="evidence" value="ECO:0007669"/>
    <property type="project" value="TreeGrafter"/>
</dbReference>
<keyword evidence="3" id="KW-0963">Cytoplasm</keyword>
<comment type="subcellular location">
    <subcellularLocation>
        <location evidence="1">Cytoplasm</location>
    </subcellularLocation>
</comment>
<evidence type="ECO:0000256" key="3">
    <source>
        <dbReference type="ARBA" id="ARBA00022490"/>
    </source>
</evidence>
<dbReference type="InterPro" id="IPR019452">
    <property type="entry name" value="VPS39/TGF_beta_rcpt-assoc_1"/>
</dbReference>